<dbReference type="AlphaFoldDB" id="A0AAV4M7L7"/>
<keyword evidence="8" id="KW-1185">Reference proteome</keyword>
<evidence type="ECO:0000313" key="7">
    <source>
        <dbReference type="EMBL" id="GIX68363.1"/>
    </source>
</evidence>
<keyword evidence="5 6" id="KW-0472">Membrane</keyword>
<keyword evidence="3 6" id="KW-0812">Transmembrane</keyword>
<organism evidence="7 8">
    <name type="scientific">Caerostris darwini</name>
    <dbReference type="NCBI Taxonomy" id="1538125"/>
    <lineage>
        <taxon>Eukaryota</taxon>
        <taxon>Metazoa</taxon>
        <taxon>Ecdysozoa</taxon>
        <taxon>Arthropoda</taxon>
        <taxon>Chelicerata</taxon>
        <taxon>Arachnida</taxon>
        <taxon>Araneae</taxon>
        <taxon>Araneomorphae</taxon>
        <taxon>Entelegynae</taxon>
        <taxon>Araneoidea</taxon>
        <taxon>Araneidae</taxon>
        <taxon>Caerostris</taxon>
    </lineage>
</organism>
<protein>
    <submittedName>
        <fullName evidence="7">Uncharacterized protein</fullName>
    </submittedName>
</protein>
<comment type="caution">
    <text evidence="7">The sequence shown here is derived from an EMBL/GenBank/DDBJ whole genome shotgun (WGS) entry which is preliminary data.</text>
</comment>
<evidence type="ECO:0000256" key="1">
    <source>
        <dbReference type="ARBA" id="ARBA00004651"/>
    </source>
</evidence>
<dbReference type="GO" id="GO:0050909">
    <property type="term" value="P:sensory perception of taste"/>
    <property type="evidence" value="ECO:0007669"/>
    <property type="project" value="InterPro"/>
</dbReference>
<proteinExistence type="predicted"/>
<dbReference type="GO" id="GO:0005886">
    <property type="term" value="C:plasma membrane"/>
    <property type="evidence" value="ECO:0007669"/>
    <property type="project" value="UniProtKB-SubCell"/>
</dbReference>
<feature type="transmembrane region" description="Helical" evidence="6">
    <location>
        <begin position="84"/>
        <end position="103"/>
    </location>
</feature>
<dbReference type="Pfam" id="PF08395">
    <property type="entry name" value="7tm_7"/>
    <property type="match status" value="1"/>
</dbReference>
<evidence type="ECO:0000313" key="8">
    <source>
        <dbReference type="Proteomes" id="UP001054837"/>
    </source>
</evidence>
<comment type="subcellular location">
    <subcellularLocation>
        <location evidence="1">Cell membrane</location>
        <topology evidence="1">Multi-pass membrane protein</topology>
    </subcellularLocation>
</comment>
<evidence type="ECO:0000256" key="4">
    <source>
        <dbReference type="ARBA" id="ARBA00022989"/>
    </source>
</evidence>
<dbReference type="EMBL" id="BPLQ01000176">
    <property type="protein sequence ID" value="GIX68363.1"/>
    <property type="molecule type" value="Genomic_DNA"/>
</dbReference>
<keyword evidence="4 6" id="KW-1133">Transmembrane helix</keyword>
<feature type="transmembrane region" description="Helical" evidence="6">
    <location>
        <begin position="160"/>
        <end position="178"/>
    </location>
</feature>
<name>A0AAV4M7L7_9ARAC</name>
<keyword evidence="2" id="KW-1003">Cell membrane</keyword>
<feature type="transmembrane region" description="Helical" evidence="6">
    <location>
        <begin position="46"/>
        <end position="72"/>
    </location>
</feature>
<accession>A0AAV4M7L7</accession>
<evidence type="ECO:0000256" key="2">
    <source>
        <dbReference type="ARBA" id="ARBA00022475"/>
    </source>
</evidence>
<evidence type="ECO:0000256" key="5">
    <source>
        <dbReference type="ARBA" id="ARBA00023136"/>
    </source>
</evidence>
<evidence type="ECO:0000256" key="6">
    <source>
        <dbReference type="SAM" id="Phobius"/>
    </source>
</evidence>
<dbReference type="InterPro" id="IPR013604">
    <property type="entry name" value="7TM_chemorcpt"/>
</dbReference>
<evidence type="ECO:0000256" key="3">
    <source>
        <dbReference type="ARBA" id="ARBA00022692"/>
    </source>
</evidence>
<sequence length="196" mass="22433">MYYKCKCLLVKYENKLKRSKVSSVSVDFIRSFSDILKAIDNVNEAVSVPVFLCSVIFILILIMDMCLIFLVSDEIKKPQYQAEMALTIIFPLFSTLSTAIIAGEVPIKMQKIKLEFERIYENELCNSFADGKNLKILKSVLRKKPLEMKACHLVTFSREYLLALFGALFTYGLLFINIHNTENQQACGINKTQSFD</sequence>
<reference evidence="7 8" key="1">
    <citation type="submission" date="2021-06" db="EMBL/GenBank/DDBJ databases">
        <title>Caerostris darwini draft genome.</title>
        <authorList>
            <person name="Kono N."/>
            <person name="Arakawa K."/>
        </authorList>
    </citation>
    <scope>NUCLEOTIDE SEQUENCE [LARGE SCALE GENOMIC DNA]</scope>
</reference>
<dbReference type="Proteomes" id="UP001054837">
    <property type="component" value="Unassembled WGS sequence"/>
</dbReference>
<gene>
    <name evidence="7" type="ORF">CDAR_319921</name>
</gene>